<proteinExistence type="inferred from homology"/>
<organism evidence="4 6">
    <name type="scientific">Corynebacterium flavescens</name>
    <dbReference type="NCBI Taxonomy" id="28028"/>
    <lineage>
        <taxon>Bacteria</taxon>
        <taxon>Bacillati</taxon>
        <taxon>Actinomycetota</taxon>
        <taxon>Actinomycetes</taxon>
        <taxon>Mycobacteriales</taxon>
        <taxon>Corynebacteriaceae</taxon>
        <taxon>Corynebacterium</taxon>
    </lineage>
</organism>
<accession>A0A1L7CJH0</accession>
<name>A0A1L7CJH0_CORFL</name>
<dbReference type="SUPFAM" id="SSF48179">
    <property type="entry name" value="6-phosphogluconate dehydrogenase C-terminal domain-like"/>
    <property type="match status" value="1"/>
</dbReference>
<dbReference type="STRING" id="28028.CFLV_01025"/>
<evidence type="ECO:0000256" key="2">
    <source>
        <dbReference type="ARBA" id="ARBA00023002"/>
    </source>
</evidence>
<dbReference type="Pfam" id="PF02153">
    <property type="entry name" value="PDH_N"/>
    <property type="match status" value="1"/>
</dbReference>
<dbReference type="RefSeq" id="WP_075728921.1">
    <property type="nucleotide sequence ID" value="NZ_BJNB01000038.1"/>
</dbReference>
<dbReference type="GO" id="GO:0004665">
    <property type="term" value="F:prephenate dehydrogenase (NADP+) activity"/>
    <property type="evidence" value="ECO:0007669"/>
    <property type="project" value="InterPro"/>
</dbReference>
<reference evidence="5 7" key="2">
    <citation type="submission" date="2019-06" db="EMBL/GenBank/DDBJ databases">
        <title>Whole genome shotgun sequence of Corynebacterium flavescens NBRC 14136.</title>
        <authorList>
            <person name="Hosoyama A."/>
            <person name="Uohara A."/>
            <person name="Ohji S."/>
            <person name="Ichikawa N."/>
        </authorList>
    </citation>
    <scope>NUCLEOTIDE SEQUENCE [LARGE SCALE GENOMIC DNA]</scope>
    <source>
        <strain evidence="5 7">NBRC 14136</strain>
    </source>
</reference>
<dbReference type="Gene3D" id="3.40.50.720">
    <property type="entry name" value="NAD(P)-binding Rossmann-like Domain"/>
    <property type="match status" value="1"/>
</dbReference>
<evidence type="ECO:0000313" key="6">
    <source>
        <dbReference type="Proteomes" id="UP000185479"/>
    </source>
</evidence>
<feature type="domain" description="Prephenate/arogenate dehydrogenase" evidence="3">
    <location>
        <begin position="8"/>
        <end position="305"/>
    </location>
</feature>
<gene>
    <name evidence="5" type="ORF">CFL01nite_20340</name>
    <name evidence="4" type="ORF">CFLV_01025</name>
</gene>
<dbReference type="Pfam" id="PF20463">
    <property type="entry name" value="PDH_C"/>
    <property type="match status" value="1"/>
</dbReference>
<dbReference type="EMBL" id="BJNB01000038">
    <property type="protein sequence ID" value="GEB98539.1"/>
    <property type="molecule type" value="Genomic_DNA"/>
</dbReference>
<dbReference type="InterPro" id="IPR046825">
    <property type="entry name" value="PDH_C"/>
</dbReference>
<dbReference type="AlphaFoldDB" id="A0A1L7CJH0"/>
<evidence type="ECO:0000259" key="3">
    <source>
        <dbReference type="PROSITE" id="PS51176"/>
    </source>
</evidence>
<dbReference type="PANTHER" id="PTHR21363:SF0">
    <property type="entry name" value="PREPHENATE DEHYDROGENASE [NADP(+)]"/>
    <property type="match status" value="1"/>
</dbReference>
<evidence type="ECO:0000313" key="4">
    <source>
        <dbReference type="EMBL" id="APT85923.1"/>
    </source>
</evidence>
<dbReference type="PROSITE" id="PS51176">
    <property type="entry name" value="PDH_ADH"/>
    <property type="match status" value="1"/>
</dbReference>
<keyword evidence="2" id="KW-0560">Oxidoreductase</keyword>
<protein>
    <submittedName>
        <fullName evidence="4">Prephenate dehydrogenase</fullName>
    </submittedName>
</protein>
<dbReference type="InterPro" id="IPR050812">
    <property type="entry name" value="Preph/Arog_dehydrog"/>
</dbReference>
<evidence type="ECO:0000256" key="1">
    <source>
        <dbReference type="ARBA" id="ARBA00007964"/>
    </source>
</evidence>
<dbReference type="GO" id="GO:0070403">
    <property type="term" value="F:NAD+ binding"/>
    <property type="evidence" value="ECO:0007669"/>
    <property type="project" value="InterPro"/>
</dbReference>
<dbReference type="InterPro" id="IPR008927">
    <property type="entry name" value="6-PGluconate_DH-like_C_sf"/>
</dbReference>
<evidence type="ECO:0000313" key="7">
    <source>
        <dbReference type="Proteomes" id="UP000315353"/>
    </source>
</evidence>
<dbReference type="InterPro" id="IPR036291">
    <property type="entry name" value="NAD(P)-bd_dom_sf"/>
</dbReference>
<dbReference type="InterPro" id="IPR046826">
    <property type="entry name" value="PDH_N"/>
</dbReference>
<dbReference type="Proteomes" id="UP000315353">
    <property type="component" value="Unassembled WGS sequence"/>
</dbReference>
<dbReference type="GeneID" id="82879306"/>
<dbReference type="KEGG" id="cfc:CFLV_01025"/>
<dbReference type="EMBL" id="CP009246">
    <property type="protein sequence ID" value="APT85923.1"/>
    <property type="molecule type" value="Genomic_DNA"/>
</dbReference>
<dbReference type="GO" id="GO:0008977">
    <property type="term" value="F:prephenate dehydrogenase (NAD+) activity"/>
    <property type="evidence" value="ECO:0007669"/>
    <property type="project" value="InterPro"/>
</dbReference>
<evidence type="ECO:0000313" key="5">
    <source>
        <dbReference type="EMBL" id="GEB98539.1"/>
    </source>
</evidence>
<dbReference type="PANTHER" id="PTHR21363">
    <property type="entry name" value="PREPHENATE DEHYDROGENASE"/>
    <property type="match status" value="1"/>
</dbReference>
<dbReference type="GO" id="GO:0006571">
    <property type="term" value="P:tyrosine biosynthetic process"/>
    <property type="evidence" value="ECO:0007669"/>
    <property type="project" value="InterPro"/>
</dbReference>
<reference evidence="4 6" key="1">
    <citation type="submission" date="2014-08" db="EMBL/GenBank/DDBJ databases">
        <title>Complete genome sequence of Corynebacterium flavescens OJ8(T)(=DSM 20296(T)), isolated from cheese.</title>
        <authorList>
            <person name="Ruckert C."/>
            <person name="Albersmeier A."/>
            <person name="Winkler A."/>
            <person name="Kalinowski J."/>
        </authorList>
    </citation>
    <scope>NUCLEOTIDE SEQUENCE [LARGE SCALE GENOMIC DNA]</scope>
    <source>
        <strain evidence="4 6">OJ8</strain>
    </source>
</reference>
<dbReference type="InterPro" id="IPR003099">
    <property type="entry name" value="Prephen_DH"/>
</dbReference>
<dbReference type="OrthoDB" id="9802008at2"/>
<comment type="similarity">
    <text evidence="1">Belongs to the prephenate/arogenate dehydrogenase family.</text>
</comment>
<keyword evidence="6" id="KW-1185">Reference proteome</keyword>
<dbReference type="NCBIfam" id="NF005108">
    <property type="entry name" value="PRK06545.1-6"/>
    <property type="match status" value="1"/>
</dbReference>
<dbReference type="Gene3D" id="1.10.3660.10">
    <property type="entry name" value="6-phosphogluconate dehydrogenase C-terminal like domain"/>
    <property type="match status" value="1"/>
</dbReference>
<dbReference type="SUPFAM" id="SSF51735">
    <property type="entry name" value="NAD(P)-binding Rossmann-fold domains"/>
    <property type="match status" value="1"/>
</dbReference>
<sequence>MSPSDVQRPICIIGLGLIGGSVLRDLVARKHPVYGYNHSTSRTRIALKQGFDVTDNLPEVLARAEADGALIVIAVPMNAVGSILDAIAEHAPTCGITDVVSVKSAVREQVQQRNMNDRYVGGHPMAGTALSGWEHSQKGLFSGAAWAITYDYADECDARGERVPKFWEDLFADVVRMTQMVHAEAVPVRVANHDAAVARVSHLPHVLAEVLAIVGDNGGILAQSLAAGSFKDGTRVAGTTPALVRQMCETNAPALVDALDEALHLLQDARDSLAAPQPSIEELADAGYRARTRIDARSGARKESVSPIKISSRPVLRLHPGAPHWVGQLRQSESLGGRIEIF</sequence>
<dbReference type="Proteomes" id="UP000185479">
    <property type="component" value="Chromosome"/>
</dbReference>